<sequence length="257" mass="27832">MSKKALILGLSIAFIIAVLKFSHTTELIQTPNENKVNPTQHPAQINNSKIYTSDDTTILVIQATPSQVKLISNLDANLTALEAREKYSCKFLTSAGFYTENHKPVGLFQTDNTVAETAKKNSTFNGFLSVDRKGKTNISPSNPPVDTVFTLQTGPLLIANFDALNLQIKNDKKARRIVAAIDSNNTLLLIAVYTRASAFSGPELTDLPFIIKKISDENTLNISDAINLDGGTASAYLSDNVVLNEASPVGSFLCVIN</sequence>
<organism evidence="2 3">
    <name type="scientific">Candidatus Woesebacteria bacterium GW2011_GWA1_39_8</name>
    <dbReference type="NCBI Taxonomy" id="1618552"/>
    <lineage>
        <taxon>Bacteria</taxon>
        <taxon>Candidatus Woeseibacteriota</taxon>
    </lineage>
</organism>
<evidence type="ECO:0000313" key="3">
    <source>
        <dbReference type="Proteomes" id="UP000034793"/>
    </source>
</evidence>
<dbReference type="InterPro" id="IPR018711">
    <property type="entry name" value="NAGPA"/>
</dbReference>
<evidence type="ECO:0000259" key="1">
    <source>
        <dbReference type="Pfam" id="PF09992"/>
    </source>
</evidence>
<dbReference type="EMBL" id="LBXL01000068">
    <property type="protein sequence ID" value="KKR27734.1"/>
    <property type="molecule type" value="Genomic_DNA"/>
</dbReference>
<accession>A0A0G0PHV7</accession>
<dbReference type="Pfam" id="PF09992">
    <property type="entry name" value="NAGPA"/>
    <property type="match status" value="1"/>
</dbReference>
<dbReference type="AlphaFoldDB" id="A0A0G0PHV7"/>
<protein>
    <recommendedName>
        <fullName evidence="1">Phosphodiester glycosidase domain-containing protein</fullName>
    </recommendedName>
</protein>
<comment type="caution">
    <text evidence="2">The sequence shown here is derived from an EMBL/GenBank/DDBJ whole genome shotgun (WGS) entry which is preliminary data.</text>
</comment>
<dbReference type="Proteomes" id="UP000034793">
    <property type="component" value="Unassembled WGS sequence"/>
</dbReference>
<reference evidence="2 3" key="1">
    <citation type="journal article" date="2015" name="Nature">
        <title>rRNA introns, odd ribosomes, and small enigmatic genomes across a large radiation of phyla.</title>
        <authorList>
            <person name="Brown C.T."/>
            <person name="Hug L.A."/>
            <person name="Thomas B.C."/>
            <person name="Sharon I."/>
            <person name="Castelle C.J."/>
            <person name="Singh A."/>
            <person name="Wilkins M.J."/>
            <person name="Williams K.H."/>
            <person name="Banfield J.F."/>
        </authorList>
    </citation>
    <scope>NUCLEOTIDE SEQUENCE [LARGE SCALE GENOMIC DNA]</scope>
</reference>
<feature type="domain" description="Phosphodiester glycosidase" evidence="1">
    <location>
        <begin position="91"/>
        <end position="250"/>
    </location>
</feature>
<name>A0A0G0PHV7_9BACT</name>
<evidence type="ECO:0000313" key="2">
    <source>
        <dbReference type="EMBL" id="KKR27734.1"/>
    </source>
</evidence>
<gene>
    <name evidence="2" type="ORF">UT61_C0068G0012</name>
</gene>
<proteinExistence type="predicted"/>